<reference evidence="1 2" key="1">
    <citation type="journal article" date="2016" name="Nat. Commun.">
        <title>Thousands of microbial genomes shed light on interconnected biogeochemical processes in an aquifer system.</title>
        <authorList>
            <person name="Anantharaman K."/>
            <person name="Brown C.T."/>
            <person name="Hug L.A."/>
            <person name="Sharon I."/>
            <person name="Castelle C.J."/>
            <person name="Probst A.J."/>
            <person name="Thomas B.C."/>
            <person name="Singh A."/>
            <person name="Wilkins M.J."/>
            <person name="Karaoz U."/>
            <person name="Brodie E.L."/>
            <person name="Williams K.H."/>
            <person name="Hubbard S.S."/>
            <person name="Banfield J.F."/>
        </authorList>
    </citation>
    <scope>NUCLEOTIDE SEQUENCE [LARGE SCALE GENOMIC DNA]</scope>
</reference>
<sequence length="110" mass="12587">MEPQGPILGSFKEFDPKFIPSQIFQISIGIPREGQDLYLDFEIGEGSTFDPETENIEIILKPTPYLLDDGSWGETGYDDFYKDMVCLCMSRGWKLLLTPEAPEELKKFTK</sequence>
<gene>
    <name evidence="1" type="ORF">A3A96_02050</name>
</gene>
<organism evidence="1 2">
    <name type="scientific">Candidatus Zambryskibacteria bacterium RIFCSPLOWO2_01_FULL_39_39</name>
    <dbReference type="NCBI Taxonomy" id="1802758"/>
    <lineage>
        <taxon>Bacteria</taxon>
        <taxon>Candidatus Zambryskiibacteriota</taxon>
    </lineage>
</organism>
<name>A0A1G2TW28_9BACT</name>
<comment type="caution">
    <text evidence="1">The sequence shown here is derived from an EMBL/GenBank/DDBJ whole genome shotgun (WGS) entry which is preliminary data.</text>
</comment>
<protein>
    <submittedName>
        <fullName evidence="1">Uncharacterized protein</fullName>
    </submittedName>
</protein>
<dbReference type="Proteomes" id="UP000177707">
    <property type="component" value="Unassembled WGS sequence"/>
</dbReference>
<evidence type="ECO:0000313" key="2">
    <source>
        <dbReference type="Proteomes" id="UP000177707"/>
    </source>
</evidence>
<dbReference type="AlphaFoldDB" id="A0A1G2TW28"/>
<accession>A0A1G2TW28</accession>
<dbReference type="EMBL" id="MHWB01000012">
    <property type="protein sequence ID" value="OHB01506.1"/>
    <property type="molecule type" value="Genomic_DNA"/>
</dbReference>
<evidence type="ECO:0000313" key="1">
    <source>
        <dbReference type="EMBL" id="OHB01506.1"/>
    </source>
</evidence>
<proteinExistence type="predicted"/>